<dbReference type="EMBL" id="CP007806">
    <property type="protein sequence ID" value="AIG25498.1"/>
    <property type="molecule type" value="Genomic_DNA"/>
</dbReference>
<keyword evidence="2" id="KW-0472">Membrane</keyword>
<dbReference type="AlphaFoldDB" id="A0A075R2R4"/>
<dbReference type="STRING" id="1042163.BRLA_c011580"/>
<protein>
    <submittedName>
        <fullName evidence="4">Membrane-bound protein LytR</fullName>
    </submittedName>
</protein>
<feature type="domain" description="Cell envelope-related transcriptional attenuator" evidence="3">
    <location>
        <begin position="105"/>
        <end position="254"/>
    </location>
</feature>
<dbReference type="PANTHER" id="PTHR33392:SF6">
    <property type="entry name" value="POLYISOPRENYL-TEICHOIC ACID--PEPTIDOGLYCAN TEICHOIC ACID TRANSFERASE TAGU"/>
    <property type="match status" value="1"/>
</dbReference>
<evidence type="ECO:0000259" key="3">
    <source>
        <dbReference type="Pfam" id="PF03816"/>
    </source>
</evidence>
<keyword evidence="2" id="KW-0812">Transmembrane</keyword>
<dbReference type="NCBIfam" id="TIGR00350">
    <property type="entry name" value="lytR_cpsA_psr"/>
    <property type="match status" value="1"/>
</dbReference>
<dbReference type="Proteomes" id="UP000005850">
    <property type="component" value="Chromosome"/>
</dbReference>
<keyword evidence="5" id="KW-1185">Reference proteome</keyword>
<evidence type="ECO:0000313" key="5">
    <source>
        <dbReference type="Proteomes" id="UP000005850"/>
    </source>
</evidence>
<dbReference type="PANTHER" id="PTHR33392">
    <property type="entry name" value="POLYISOPRENYL-TEICHOIC ACID--PEPTIDOGLYCAN TEICHOIC ACID TRANSFERASE TAGU"/>
    <property type="match status" value="1"/>
</dbReference>
<proteinExistence type="inferred from homology"/>
<dbReference type="RefSeq" id="WP_003334959.1">
    <property type="nucleotide sequence ID" value="NZ_CP007806.1"/>
</dbReference>
<sequence>MQVKQKETVKKVIVIVLCVLFLALLAYLGTAFQQYKQMTQDWYEPLPQVSGSSFPHNTSILQTPGVPLDQSPNLTAEELYHKEQTLQPFSMMLIGTDSRKGERARSDTLLIATINPITQQAQLISIPRDTYIKIPGKGFDKVNHATAFGGPALLKKTLEDYLSIKIDRYATIDFDGFRKLIDELGGVEVTVKKRMKYTDPSDGTNIDLYPGKQVLNGKQALDYARYRKSDVGHEDSDYERIARQQEIIRALANKGGSMDAFLKAFKLMEILGKHIKTDLTQNEISSLLVTYYDPKKNHITTETIRGRDERIWNHSTLGWYYLVSSGERERIQEKIKKVLSAKAEDNQR</sequence>
<feature type="transmembrane region" description="Helical" evidence="2">
    <location>
        <begin position="12"/>
        <end position="32"/>
    </location>
</feature>
<accession>A0A075R2R4</accession>
<dbReference type="InterPro" id="IPR004474">
    <property type="entry name" value="LytR_CpsA_psr"/>
</dbReference>
<reference evidence="4 5" key="1">
    <citation type="journal article" date="2011" name="J. Bacteriol.">
        <title>Genome sequence of Brevibacillus laterosporus LMG 15441, a pathogen of invertebrates.</title>
        <authorList>
            <person name="Djukic M."/>
            <person name="Poehlein A."/>
            <person name="Thurmer A."/>
            <person name="Daniel R."/>
        </authorList>
    </citation>
    <scope>NUCLEOTIDE SEQUENCE [LARGE SCALE GENOMIC DNA]</scope>
    <source>
        <strain evidence="4 5">LMG 15441</strain>
    </source>
</reference>
<comment type="similarity">
    <text evidence="1">Belongs to the LytR/CpsA/Psr (LCP) family.</text>
</comment>
<dbReference type="HOGENOM" id="CLU_016455_1_0_9"/>
<evidence type="ECO:0000256" key="2">
    <source>
        <dbReference type="SAM" id="Phobius"/>
    </source>
</evidence>
<gene>
    <name evidence="4" type="primary">lytR</name>
    <name evidence="4" type="ORF">BRLA_c011580</name>
</gene>
<keyword evidence="2" id="KW-1133">Transmembrane helix</keyword>
<dbReference type="KEGG" id="blr:BRLA_c011580"/>
<evidence type="ECO:0000256" key="1">
    <source>
        <dbReference type="ARBA" id="ARBA00006068"/>
    </source>
</evidence>
<dbReference type="Gene3D" id="3.40.630.190">
    <property type="entry name" value="LCP protein"/>
    <property type="match status" value="1"/>
</dbReference>
<dbReference type="eggNOG" id="COG1316">
    <property type="taxonomic scope" value="Bacteria"/>
</dbReference>
<dbReference type="InterPro" id="IPR050922">
    <property type="entry name" value="LytR/CpsA/Psr_CW_biosynth"/>
</dbReference>
<evidence type="ECO:0000313" key="4">
    <source>
        <dbReference type="EMBL" id="AIG25498.1"/>
    </source>
</evidence>
<dbReference type="Pfam" id="PF03816">
    <property type="entry name" value="LytR_cpsA_psr"/>
    <property type="match status" value="1"/>
</dbReference>
<organism evidence="4 5">
    <name type="scientific">Brevibacillus laterosporus LMG 15441</name>
    <dbReference type="NCBI Taxonomy" id="1042163"/>
    <lineage>
        <taxon>Bacteria</taxon>
        <taxon>Bacillati</taxon>
        <taxon>Bacillota</taxon>
        <taxon>Bacilli</taxon>
        <taxon>Bacillales</taxon>
        <taxon>Paenibacillaceae</taxon>
        <taxon>Brevibacillus</taxon>
    </lineage>
</organism>
<name>A0A075R2R4_BRELA</name>